<dbReference type="GO" id="GO:0030245">
    <property type="term" value="P:cellulose catabolic process"/>
    <property type="evidence" value="ECO:0007669"/>
    <property type="project" value="UniProtKB-KW"/>
</dbReference>
<feature type="compositionally biased region" description="Low complexity" evidence="16">
    <location>
        <begin position="809"/>
        <end position="833"/>
    </location>
</feature>
<keyword evidence="11" id="KW-0325">Glycoprotein</keyword>
<dbReference type="InterPro" id="IPR013320">
    <property type="entry name" value="ConA-like_dom_sf"/>
</dbReference>
<evidence type="ECO:0000256" key="8">
    <source>
        <dbReference type="ARBA" id="ARBA00022801"/>
    </source>
</evidence>
<keyword evidence="8" id="KW-0378">Hydrolase</keyword>
<dbReference type="Gene3D" id="2.60.120.200">
    <property type="match status" value="1"/>
</dbReference>
<keyword evidence="5" id="KW-1003">Cell membrane</keyword>
<dbReference type="FunFam" id="2.60.120.200:FF:000114">
    <property type="entry name" value="Probable endo-1,3(4)-beta-glucanase NFIA_089530"/>
    <property type="match status" value="1"/>
</dbReference>
<keyword evidence="20" id="KW-1185">Reference proteome</keyword>
<feature type="compositionally biased region" description="Pro residues" evidence="16">
    <location>
        <begin position="732"/>
        <end position="745"/>
    </location>
</feature>
<feature type="region of interest" description="Disordered" evidence="16">
    <location>
        <begin position="724"/>
        <end position="896"/>
    </location>
</feature>
<dbReference type="PANTHER" id="PTHR10963">
    <property type="entry name" value="GLYCOSYL HYDROLASE-RELATED"/>
    <property type="match status" value="1"/>
</dbReference>
<evidence type="ECO:0000256" key="14">
    <source>
        <dbReference type="ARBA" id="ARBA00023295"/>
    </source>
</evidence>
<feature type="region of interest" description="Disordered" evidence="16">
    <location>
        <begin position="578"/>
        <end position="664"/>
    </location>
</feature>
<keyword evidence="10" id="KW-0472">Membrane</keyword>
<keyword evidence="6" id="KW-0336">GPI-anchor</keyword>
<keyword evidence="12" id="KW-0119">Carbohydrate metabolism</keyword>
<feature type="domain" description="GH16" evidence="18">
    <location>
        <begin position="35"/>
        <end position="287"/>
    </location>
</feature>
<evidence type="ECO:0000313" key="20">
    <source>
        <dbReference type="Proteomes" id="UP000266188"/>
    </source>
</evidence>
<evidence type="ECO:0000256" key="2">
    <source>
        <dbReference type="ARBA" id="ARBA00004609"/>
    </source>
</evidence>
<dbReference type="GO" id="GO:0098552">
    <property type="term" value="C:side of membrane"/>
    <property type="evidence" value="ECO:0007669"/>
    <property type="project" value="UniProtKB-KW"/>
</dbReference>
<evidence type="ECO:0000256" key="16">
    <source>
        <dbReference type="SAM" id="MobiDB-lite"/>
    </source>
</evidence>
<feature type="signal peptide" evidence="17">
    <location>
        <begin position="1"/>
        <end position="22"/>
    </location>
</feature>
<feature type="region of interest" description="Disordered" evidence="16">
    <location>
        <begin position="385"/>
        <end position="408"/>
    </location>
</feature>
<dbReference type="GO" id="GO:0052861">
    <property type="term" value="F:endo-1,3(4)-beta-glucanase activity"/>
    <property type="evidence" value="ECO:0007669"/>
    <property type="project" value="UniProtKB-EC"/>
</dbReference>
<evidence type="ECO:0000313" key="19">
    <source>
        <dbReference type="EMBL" id="RJE21744.1"/>
    </source>
</evidence>
<reference evidence="20" key="1">
    <citation type="submission" date="2017-02" db="EMBL/GenBank/DDBJ databases">
        <authorList>
            <person name="Tafer H."/>
            <person name="Lopandic K."/>
        </authorList>
    </citation>
    <scope>NUCLEOTIDE SEQUENCE [LARGE SCALE GENOMIC DNA]</scope>
    <source>
        <strain evidence="20">CBS 366.77</strain>
    </source>
</reference>
<feature type="compositionally biased region" description="Polar residues" evidence="16">
    <location>
        <begin position="605"/>
        <end position="620"/>
    </location>
</feature>
<comment type="subcellular location">
    <subcellularLocation>
        <location evidence="2">Cell membrane</location>
        <topology evidence="2">Lipid-anchor</topology>
        <topology evidence="2">GPI-anchor</topology>
    </subcellularLocation>
</comment>
<dbReference type="STRING" id="2070753.A0A3A2ZR20"/>
<dbReference type="EMBL" id="MVGC01000208">
    <property type="protein sequence ID" value="RJE21744.1"/>
    <property type="molecule type" value="Genomic_DNA"/>
</dbReference>
<organism evidence="19 20">
    <name type="scientific">Aspergillus sclerotialis</name>
    <dbReference type="NCBI Taxonomy" id="2070753"/>
    <lineage>
        <taxon>Eukaryota</taxon>
        <taxon>Fungi</taxon>
        <taxon>Dikarya</taxon>
        <taxon>Ascomycota</taxon>
        <taxon>Pezizomycotina</taxon>
        <taxon>Eurotiomycetes</taxon>
        <taxon>Eurotiomycetidae</taxon>
        <taxon>Eurotiales</taxon>
        <taxon>Aspergillaceae</taxon>
        <taxon>Aspergillus</taxon>
        <taxon>Aspergillus subgen. Polypaecilum</taxon>
    </lineage>
</organism>
<evidence type="ECO:0000256" key="15">
    <source>
        <dbReference type="ARBA" id="ARBA00023326"/>
    </source>
</evidence>
<feature type="compositionally biased region" description="Polar residues" evidence="16">
    <location>
        <begin position="797"/>
        <end position="807"/>
    </location>
</feature>
<comment type="similarity">
    <text evidence="3">Belongs to the glycosyl hydrolase 16 family.</text>
</comment>
<dbReference type="InterPro" id="IPR050546">
    <property type="entry name" value="Glycosyl_Hydrlase_16"/>
</dbReference>
<feature type="compositionally biased region" description="Low complexity" evidence="16">
    <location>
        <begin position="646"/>
        <end position="664"/>
    </location>
</feature>
<name>A0A3A2ZR20_9EURO</name>
<evidence type="ECO:0000256" key="17">
    <source>
        <dbReference type="SAM" id="SignalP"/>
    </source>
</evidence>
<comment type="catalytic activity">
    <reaction evidence="1">
        <text>Endohydrolysis of (1-&gt;3)- or (1-&gt;4)-linkages in beta-D-glucans when the glucose residue whose reducing group is involved in the linkage to be hydrolyzed is itself substituted at C-3.</text>
        <dbReference type="EC" id="3.2.1.6"/>
    </reaction>
</comment>
<dbReference type="Pfam" id="PF26113">
    <property type="entry name" value="GH16_XgeA"/>
    <property type="match status" value="1"/>
</dbReference>
<comment type="caution">
    <text evidence="19">The sequence shown here is derived from an EMBL/GenBank/DDBJ whole genome shotgun (WGS) entry which is preliminary data.</text>
</comment>
<feature type="compositionally biased region" description="Polar residues" evidence="16">
    <location>
        <begin position="395"/>
        <end position="406"/>
    </location>
</feature>
<dbReference type="GO" id="GO:0005886">
    <property type="term" value="C:plasma membrane"/>
    <property type="evidence" value="ECO:0007669"/>
    <property type="project" value="UniProtKB-SubCell"/>
</dbReference>
<keyword evidence="9" id="KW-0136">Cellulose degradation</keyword>
<feature type="compositionally biased region" description="Low complexity" evidence="16">
    <location>
        <begin position="755"/>
        <end position="776"/>
    </location>
</feature>
<evidence type="ECO:0000256" key="1">
    <source>
        <dbReference type="ARBA" id="ARBA00000124"/>
    </source>
</evidence>
<dbReference type="OrthoDB" id="192832at2759"/>
<evidence type="ECO:0000256" key="10">
    <source>
        <dbReference type="ARBA" id="ARBA00023136"/>
    </source>
</evidence>
<evidence type="ECO:0000256" key="9">
    <source>
        <dbReference type="ARBA" id="ARBA00023001"/>
    </source>
</evidence>
<sequence>MASDRYLRATALIIFLLNAVMALPSKRPGTYQLIDSWHGENFFSGFDFFTGTDPTKGFVTYVDEGVAKNDGLVGITPGGGVYMGVDYVNTLDPNGAGRKSVRIETKKSYDEGLFIVDLKHMPGNACGVWPAFWTVGPSWPMDGEIDIIEAVNLITSSQITLHTGGSCPVSGSSMVGSLVTTECGEVAGTQGCVVNAGAGTFGSPFNVGGGGVYAMEWTADHIAIWSFDRGAIPASIVNDQPDVSTFGTPRAYFKGDCNFADHFRSQRIVFDTTFCGDWAGGVYGESGCPMDGDPRQSCHNYVAANPSAYKESYWEVNYVKIYQGGEKSSTISTGSSSANIAGQTSSAHAVSSSFAVGVAKRTSTIAQVQTQAQGSAESLATFAGQPRVAPAEGSTADQNDGGNNVAASGVAPAAQTLPELQPLTNTIGVAPSGVAAEFTLMPAETTGHGNIVATPSASTVQSTAPQSSNTQIQITVVAAPSNPPQNPEAAQPNIDNTVFGPSVAAAQTSTSDDITQTVTGRVLSSSTQIVILTANGSPDSSSLAAAAVNSAASVLPAFVGDAGSSDAPAGLGADRGVSYSGNQAGSGGTDPLGVGSGQGADAQTDPASQVGQAGSGTSDPTAAVAESPSTGNSGSSAGMQADPARGNPGSSVGVSAGSAGDSAASAQAASPGAAGASAVAAANPSASAADPAVGGVNQPANPSAVAFANTAPSASADLPVAPSAVAPVNTPADPPAGPETPPVPANTPAGGPQDPAASANPPGGATNPPATTSETPTNPPAGGNPPSGGQGIAPGISANSSATLPPNTTDPAGGAAPIAPGPGTTSSESLPAVVPAPAPSTVPPSPSAPSPTSSIAPGPSPSPHPVPPIITGGRSTSVGALPPAPGTNTAAPTMETSVLPTGATPSPPLFTGGGSKFPFHTKSVIGAAFVALLNTRLFPSLSFC</sequence>
<feature type="compositionally biased region" description="Gly residues" evidence="16">
    <location>
        <begin position="584"/>
        <end position="598"/>
    </location>
</feature>
<feature type="compositionally biased region" description="Polar residues" evidence="16">
    <location>
        <begin position="627"/>
        <end position="638"/>
    </location>
</feature>
<dbReference type="InterPro" id="IPR000757">
    <property type="entry name" value="Beta-glucanase-like"/>
</dbReference>
<dbReference type="PANTHER" id="PTHR10963:SF58">
    <property type="entry name" value="ENDO-1,3(4)-BETA-GLUCANASE XGEA"/>
    <property type="match status" value="1"/>
</dbReference>
<evidence type="ECO:0000256" key="5">
    <source>
        <dbReference type="ARBA" id="ARBA00022475"/>
    </source>
</evidence>
<evidence type="ECO:0000256" key="11">
    <source>
        <dbReference type="ARBA" id="ARBA00023180"/>
    </source>
</evidence>
<feature type="chain" id="PRO_5017465199" description="endo-1,3(4)-beta-glucanase" evidence="17">
    <location>
        <begin position="23"/>
        <end position="944"/>
    </location>
</feature>
<dbReference type="AlphaFoldDB" id="A0A3A2ZR20"/>
<gene>
    <name evidence="19" type="ORF">PHISCL_05928</name>
</gene>
<evidence type="ECO:0000256" key="3">
    <source>
        <dbReference type="ARBA" id="ARBA00006865"/>
    </source>
</evidence>
<evidence type="ECO:0000256" key="7">
    <source>
        <dbReference type="ARBA" id="ARBA00022729"/>
    </source>
</evidence>
<keyword evidence="14" id="KW-0326">Glycosidase</keyword>
<dbReference type="PROSITE" id="PS51762">
    <property type="entry name" value="GH16_2"/>
    <property type="match status" value="1"/>
</dbReference>
<evidence type="ECO:0000256" key="12">
    <source>
        <dbReference type="ARBA" id="ARBA00023277"/>
    </source>
</evidence>
<evidence type="ECO:0000256" key="4">
    <source>
        <dbReference type="ARBA" id="ARBA00012599"/>
    </source>
</evidence>
<evidence type="ECO:0000256" key="13">
    <source>
        <dbReference type="ARBA" id="ARBA00023288"/>
    </source>
</evidence>
<proteinExistence type="inferred from homology"/>
<keyword evidence="15" id="KW-0624">Polysaccharide degradation</keyword>
<keyword evidence="13" id="KW-0449">Lipoprotein</keyword>
<dbReference type="Proteomes" id="UP000266188">
    <property type="component" value="Unassembled WGS sequence"/>
</dbReference>
<dbReference type="CDD" id="cd02181">
    <property type="entry name" value="GH16_fungal_Lam16A_glucanase"/>
    <property type="match status" value="1"/>
</dbReference>
<evidence type="ECO:0000256" key="6">
    <source>
        <dbReference type="ARBA" id="ARBA00022622"/>
    </source>
</evidence>
<keyword evidence="7 17" id="KW-0732">Signal</keyword>
<feature type="compositionally biased region" description="Pro residues" evidence="16">
    <location>
        <begin position="834"/>
        <end position="849"/>
    </location>
</feature>
<evidence type="ECO:0000259" key="18">
    <source>
        <dbReference type="PROSITE" id="PS51762"/>
    </source>
</evidence>
<dbReference type="EC" id="3.2.1.6" evidence="4"/>
<protein>
    <recommendedName>
        <fullName evidence="4">endo-1,3(4)-beta-glucanase</fullName>
        <ecNumber evidence="4">3.2.1.6</ecNumber>
    </recommendedName>
</protein>
<feature type="compositionally biased region" description="Pro residues" evidence="16">
    <location>
        <begin position="858"/>
        <end position="868"/>
    </location>
</feature>
<accession>A0A3A2ZR20</accession>
<dbReference type="SUPFAM" id="SSF49899">
    <property type="entry name" value="Concanavalin A-like lectins/glucanases"/>
    <property type="match status" value="1"/>
</dbReference>